<dbReference type="FunFam" id="3.40.50.150:FF:000025">
    <property type="entry name" value="N-terminal Xaa-Pro-Lys N-methyltransferase 1"/>
    <property type="match status" value="1"/>
</dbReference>
<keyword evidence="13" id="KW-1185">Reference proteome</keyword>
<dbReference type="InterPro" id="IPR008576">
    <property type="entry name" value="MeTrfase_NTM1"/>
</dbReference>
<keyword evidence="2" id="KW-0489">Methyltransferase</keyword>
<dbReference type="Gene3D" id="3.40.50.150">
    <property type="entry name" value="Vaccinia Virus protein VP39"/>
    <property type="match status" value="1"/>
</dbReference>
<dbReference type="GO" id="GO:0032259">
    <property type="term" value="P:methylation"/>
    <property type="evidence" value="ECO:0007669"/>
    <property type="project" value="UniProtKB-KW"/>
</dbReference>
<evidence type="ECO:0000256" key="2">
    <source>
        <dbReference type="ARBA" id="ARBA00022603"/>
    </source>
</evidence>
<comment type="similarity">
    <text evidence="1">Belongs to the methyltransferase superfamily. NTM1 family.</text>
</comment>
<evidence type="ECO:0000256" key="5">
    <source>
        <dbReference type="ARBA" id="ARBA00039112"/>
    </source>
</evidence>
<evidence type="ECO:0000256" key="4">
    <source>
        <dbReference type="ARBA" id="ARBA00022691"/>
    </source>
</evidence>
<dbReference type="PANTHER" id="PTHR12753:SF0">
    <property type="entry name" value="ALPHA N-TERMINAL PROTEIN METHYLTRANSFERASE 1"/>
    <property type="match status" value="1"/>
</dbReference>
<dbReference type="PANTHER" id="PTHR12753">
    <property type="entry name" value="AD-003 - RELATED"/>
    <property type="match status" value="1"/>
</dbReference>
<evidence type="ECO:0000256" key="9">
    <source>
        <dbReference type="ARBA" id="ARBA00047885"/>
    </source>
</evidence>
<reference evidence="12 13" key="1">
    <citation type="submission" date="2020-01" db="EMBL/GenBank/DDBJ databases">
        <title>Aspergillus terreus IFO 6365 whole genome shotgun sequence.</title>
        <authorList>
            <person name="Kanamasa S."/>
            <person name="Takahashi H."/>
        </authorList>
    </citation>
    <scope>NUCLEOTIDE SEQUENCE [LARGE SCALE GENOMIC DNA]</scope>
    <source>
        <strain evidence="12 13">IFO 6365</strain>
    </source>
</reference>
<comment type="caution">
    <text evidence="12">The sequence shown here is derived from an EMBL/GenBank/DDBJ whole genome shotgun (WGS) entry which is preliminary data.</text>
</comment>
<name>A0A5M3YXR7_ASPTE</name>
<sequence length="235" mass="25802">MSNESINSPADSHIDHAAAINYWSEVPATINGILGGFPQISRIDLRGSRNFLAKVRRLIPNCTTTEKLKLGVDCGAGIGRVTEGFLSQVCEVVDAVEPVEKFASTLKDTLRESDALGDVYVVGLENWSIEKKYNLIWAQWCLGHLTDAQLVEFLIKCRAALTDLGIMVVKENLSTDLSGNDIYDDVDSSVTRTDEKFKALFKAAGMNVIATELQAGFPKHLNLLPVRSYALRPMA</sequence>
<proteinExistence type="inferred from homology"/>
<dbReference type="EMBL" id="BLJY01000003">
    <property type="protein sequence ID" value="GFF14863.1"/>
    <property type="molecule type" value="Genomic_DNA"/>
</dbReference>
<dbReference type="Proteomes" id="UP000452235">
    <property type="component" value="Unassembled WGS sequence"/>
</dbReference>
<evidence type="ECO:0000256" key="1">
    <source>
        <dbReference type="ARBA" id="ARBA00009059"/>
    </source>
</evidence>
<dbReference type="OrthoDB" id="1298661at2759"/>
<comment type="catalytic activity">
    <reaction evidence="9">
        <text>N-terminal L-prolyl-L-prolyl-L-lysyl-[protein] + 2 S-adenosyl-L-methionine = N-terminal N,N-dimethyl-L-prolyl-L-prolyl-L-lysyl-[protein] + 2 S-adenosyl-L-homocysteine + 2 H(+)</text>
        <dbReference type="Rhea" id="RHEA:54736"/>
        <dbReference type="Rhea" id="RHEA-COMP:13787"/>
        <dbReference type="Rhea" id="RHEA-COMP:13974"/>
        <dbReference type="ChEBI" id="CHEBI:15378"/>
        <dbReference type="ChEBI" id="CHEBI:57856"/>
        <dbReference type="ChEBI" id="CHEBI:59789"/>
        <dbReference type="ChEBI" id="CHEBI:138059"/>
        <dbReference type="ChEBI" id="CHEBI:138318"/>
        <dbReference type="EC" id="2.1.1.244"/>
    </reaction>
</comment>
<protein>
    <recommendedName>
        <fullName evidence="6">Alpha N-terminal protein methyltransferase 1</fullName>
        <ecNumber evidence="5">2.1.1.244</ecNumber>
    </recommendedName>
    <alternativeName>
        <fullName evidence="11">Translation associated element 1</fullName>
    </alternativeName>
    <alternativeName>
        <fullName evidence="7">X-Pro-Lys N-terminal protein methyltransferase 1</fullName>
    </alternativeName>
</protein>
<dbReference type="InterPro" id="IPR029063">
    <property type="entry name" value="SAM-dependent_MTases_sf"/>
</dbReference>
<comment type="catalytic activity">
    <reaction evidence="10">
        <text>N-terminal L-alanyl-L-prolyl-L-lysyl-[protein] + 3 S-adenosyl-L-methionine = N-terminal N,N,N-trimethyl-L-alanyl-L-prolyl-L-lysyl-[protein] + 3 S-adenosyl-L-homocysteine + 3 H(+)</text>
        <dbReference type="Rhea" id="RHEA:54712"/>
        <dbReference type="Rhea" id="RHEA-COMP:13785"/>
        <dbReference type="Rhea" id="RHEA-COMP:13971"/>
        <dbReference type="ChEBI" id="CHEBI:15378"/>
        <dbReference type="ChEBI" id="CHEBI:57856"/>
        <dbReference type="ChEBI" id="CHEBI:59789"/>
        <dbReference type="ChEBI" id="CHEBI:138057"/>
        <dbReference type="ChEBI" id="CHEBI:138315"/>
        <dbReference type="EC" id="2.1.1.244"/>
    </reaction>
</comment>
<dbReference type="AlphaFoldDB" id="A0A5M3YXR7"/>
<evidence type="ECO:0000256" key="3">
    <source>
        <dbReference type="ARBA" id="ARBA00022679"/>
    </source>
</evidence>
<gene>
    <name evidence="12" type="ORF">ATEIFO6365_0003093100</name>
</gene>
<accession>A0A5M3YXR7</accession>
<comment type="catalytic activity">
    <reaction evidence="8">
        <text>N-terminal L-seryl-L-prolyl-L-lysyl-[protein] + 3 S-adenosyl-L-methionine = N-terminal N,N,N-trimethyl-L-seryl-L-prolyl-L-lysyl-[protein] + 3 S-adenosyl-L-homocysteine + 3 H(+)</text>
        <dbReference type="Rhea" id="RHEA:54724"/>
        <dbReference type="Rhea" id="RHEA-COMP:13789"/>
        <dbReference type="Rhea" id="RHEA-COMP:13973"/>
        <dbReference type="ChEBI" id="CHEBI:15378"/>
        <dbReference type="ChEBI" id="CHEBI:57856"/>
        <dbReference type="ChEBI" id="CHEBI:59789"/>
        <dbReference type="ChEBI" id="CHEBI:138061"/>
        <dbReference type="ChEBI" id="CHEBI:138317"/>
        <dbReference type="EC" id="2.1.1.244"/>
    </reaction>
</comment>
<evidence type="ECO:0000256" key="6">
    <source>
        <dbReference type="ARBA" id="ARBA00039449"/>
    </source>
</evidence>
<evidence type="ECO:0000256" key="8">
    <source>
        <dbReference type="ARBA" id="ARBA00047306"/>
    </source>
</evidence>
<dbReference type="EC" id="2.1.1.244" evidence="5"/>
<evidence type="ECO:0000256" key="11">
    <source>
        <dbReference type="ARBA" id="ARBA00082558"/>
    </source>
</evidence>
<keyword evidence="3" id="KW-0808">Transferase</keyword>
<evidence type="ECO:0000313" key="13">
    <source>
        <dbReference type="Proteomes" id="UP000452235"/>
    </source>
</evidence>
<evidence type="ECO:0000313" key="12">
    <source>
        <dbReference type="EMBL" id="GFF14863.1"/>
    </source>
</evidence>
<dbReference type="GO" id="GO:0005737">
    <property type="term" value="C:cytoplasm"/>
    <property type="evidence" value="ECO:0007669"/>
    <property type="project" value="TreeGrafter"/>
</dbReference>
<organism evidence="12 13">
    <name type="scientific">Aspergillus terreus</name>
    <dbReference type="NCBI Taxonomy" id="33178"/>
    <lineage>
        <taxon>Eukaryota</taxon>
        <taxon>Fungi</taxon>
        <taxon>Dikarya</taxon>
        <taxon>Ascomycota</taxon>
        <taxon>Pezizomycotina</taxon>
        <taxon>Eurotiomycetes</taxon>
        <taxon>Eurotiomycetidae</taxon>
        <taxon>Eurotiales</taxon>
        <taxon>Aspergillaceae</taxon>
        <taxon>Aspergillus</taxon>
        <taxon>Aspergillus subgen. Circumdati</taxon>
    </lineage>
</organism>
<keyword evidence="4" id="KW-0949">S-adenosyl-L-methionine</keyword>
<evidence type="ECO:0000256" key="7">
    <source>
        <dbReference type="ARBA" id="ARBA00043129"/>
    </source>
</evidence>
<evidence type="ECO:0000256" key="10">
    <source>
        <dbReference type="ARBA" id="ARBA00048167"/>
    </source>
</evidence>
<dbReference type="GO" id="GO:0071885">
    <property type="term" value="F:N-terminal protein N-methyltransferase activity"/>
    <property type="evidence" value="ECO:0007669"/>
    <property type="project" value="UniProtKB-EC"/>
</dbReference>
<dbReference type="VEuPathDB" id="FungiDB:ATEG_00954"/>
<dbReference type="CDD" id="cd02440">
    <property type="entry name" value="AdoMet_MTases"/>
    <property type="match status" value="1"/>
</dbReference>
<dbReference type="PIRSF" id="PIRSF016958">
    <property type="entry name" value="DUF858_MeTrfase_lik"/>
    <property type="match status" value="1"/>
</dbReference>
<dbReference type="SUPFAM" id="SSF53335">
    <property type="entry name" value="S-adenosyl-L-methionine-dependent methyltransferases"/>
    <property type="match status" value="1"/>
</dbReference>
<dbReference type="Pfam" id="PF05891">
    <property type="entry name" value="Methyltransf_PK"/>
    <property type="match status" value="1"/>
</dbReference>